<accession>F2KS66</accession>
<dbReference type="HOGENOM" id="CLU_174501_0_0_2"/>
<organism evidence="2 3">
    <name type="scientific">Archaeoglobus veneficus (strain DSM 11195 / SNP6)</name>
    <dbReference type="NCBI Taxonomy" id="693661"/>
    <lineage>
        <taxon>Archaea</taxon>
        <taxon>Methanobacteriati</taxon>
        <taxon>Methanobacteriota</taxon>
        <taxon>Archaeoglobi</taxon>
        <taxon>Archaeoglobales</taxon>
        <taxon>Archaeoglobaceae</taxon>
        <taxon>Archaeoglobus</taxon>
    </lineage>
</organism>
<keyword evidence="1" id="KW-0812">Transmembrane</keyword>
<feature type="transmembrane region" description="Helical" evidence="1">
    <location>
        <begin position="30"/>
        <end position="50"/>
    </location>
</feature>
<dbReference type="AlphaFoldDB" id="F2KS66"/>
<dbReference type="eggNOG" id="arCOG04995">
    <property type="taxonomic scope" value="Archaea"/>
</dbReference>
<dbReference type="KEGG" id="ave:Arcve_2012"/>
<feature type="transmembrane region" description="Helical" evidence="1">
    <location>
        <begin position="7"/>
        <end position="24"/>
    </location>
</feature>
<keyword evidence="1" id="KW-0472">Membrane</keyword>
<evidence type="ECO:0000256" key="1">
    <source>
        <dbReference type="SAM" id="Phobius"/>
    </source>
</evidence>
<dbReference type="GeneID" id="10395145"/>
<gene>
    <name evidence="2" type="ordered locus">Arcve_2012</name>
</gene>
<keyword evidence="1" id="KW-1133">Transmembrane helix</keyword>
<dbReference type="Proteomes" id="UP000008136">
    <property type="component" value="Chromosome"/>
</dbReference>
<evidence type="ECO:0000313" key="2">
    <source>
        <dbReference type="EMBL" id="AEA48005.1"/>
    </source>
</evidence>
<dbReference type="OrthoDB" id="135023at2157"/>
<name>F2KS66_ARCVS</name>
<protein>
    <submittedName>
        <fullName evidence="2">Uncharacterized protein</fullName>
    </submittedName>
</protein>
<sequence>MLKEDIALTAIMVFSAVMLTYKWLSLYDRVDMAVIFFAFLLTLSLGALIISIELRMQKVMEEFESTKRTIALNADDLEDRIEAKLNAYLGYLEEKIERIEKRIYR</sequence>
<evidence type="ECO:0000313" key="3">
    <source>
        <dbReference type="Proteomes" id="UP000008136"/>
    </source>
</evidence>
<dbReference type="RefSeq" id="WP_013684657.1">
    <property type="nucleotide sequence ID" value="NC_015320.1"/>
</dbReference>
<dbReference type="EMBL" id="CP002588">
    <property type="protein sequence ID" value="AEA48005.1"/>
    <property type="molecule type" value="Genomic_DNA"/>
</dbReference>
<proteinExistence type="predicted"/>
<keyword evidence="3" id="KW-1185">Reference proteome</keyword>
<reference evidence="2 3" key="1">
    <citation type="submission" date="2011-03" db="EMBL/GenBank/DDBJ databases">
        <title>The complete genome of Archaeoglobus veneficus SNP6.</title>
        <authorList>
            <consortium name="US DOE Joint Genome Institute (JGI-PGF)"/>
            <person name="Lucas S."/>
            <person name="Copeland A."/>
            <person name="Lapidus A."/>
            <person name="Bruce D."/>
            <person name="Goodwin L."/>
            <person name="Pitluck S."/>
            <person name="Kyrpides N."/>
            <person name="Mavromatis K."/>
            <person name="Pagani I."/>
            <person name="Ivanova N."/>
            <person name="Mikhailova N."/>
            <person name="Lu M."/>
            <person name="Detter J.C."/>
            <person name="Tapia R."/>
            <person name="Han C."/>
            <person name="Land M."/>
            <person name="Hauser L."/>
            <person name="Markowitz V."/>
            <person name="Cheng J.-F."/>
            <person name="Hugenholtz P."/>
            <person name="Woyke T."/>
            <person name="Wu D."/>
            <person name="Spring S."/>
            <person name="Brambilla E."/>
            <person name="Klenk H.-P."/>
            <person name="Eisen J.A."/>
        </authorList>
    </citation>
    <scope>NUCLEOTIDE SEQUENCE [LARGE SCALE GENOMIC DNA]</scope>
    <source>
        <strain>SNP6</strain>
    </source>
</reference>